<proteinExistence type="predicted"/>
<organism evidence="2 3">
    <name type="scientific">Adineta steineri</name>
    <dbReference type="NCBI Taxonomy" id="433720"/>
    <lineage>
        <taxon>Eukaryota</taxon>
        <taxon>Metazoa</taxon>
        <taxon>Spiralia</taxon>
        <taxon>Gnathifera</taxon>
        <taxon>Rotifera</taxon>
        <taxon>Eurotatoria</taxon>
        <taxon>Bdelloidea</taxon>
        <taxon>Adinetida</taxon>
        <taxon>Adinetidae</taxon>
        <taxon>Adineta</taxon>
    </lineage>
</organism>
<evidence type="ECO:0008006" key="4">
    <source>
        <dbReference type="Google" id="ProtNLM"/>
    </source>
</evidence>
<dbReference type="Proteomes" id="UP000663891">
    <property type="component" value="Unassembled WGS sequence"/>
</dbReference>
<dbReference type="OrthoDB" id="17754at2759"/>
<dbReference type="EMBL" id="CAJNON010000222">
    <property type="protein sequence ID" value="CAF1117665.1"/>
    <property type="molecule type" value="Genomic_DNA"/>
</dbReference>
<dbReference type="AlphaFoldDB" id="A0A814QBM0"/>
<evidence type="ECO:0000313" key="3">
    <source>
        <dbReference type="Proteomes" id="UP000663891"/>
    </source>
</evidence>
<accession>A0A814QBM0</accession>
<name>A0A814QBM0_9BILA</name>
<feature type="chain" id="PRO_5032342795" description="Countin-like protein" evidence="1">
    <location>
        <begin position="19"/>
        <end position="301"/>
    </location>
</feature>
<gene>
    <name evidence="2" type="ORF">VCS650_LOCUS21007</name>
</gene>
<reference evidence="2" key="1">
    <citation type="submission" date="2021-02" db="EMBL/GenBank/DDBJ databases">
        <authorList>
            <person name="Nowell W R."/>
        </authorList>
    </citation>
    <scope>NUCLEOTIDE SEQUENCE</scope>
</reference>
<evidence type="ECO:0000313" key="2">
    <source>
        <dbReference type="EMBL" id="CAF1117665.1"/>
    </source>
</evidence>
<keyword evidence="1" id="KW-0732">Signal</keyword>
<feature type="signal peptide" evidence="1">
    <location>
        <begin position="1"/>
        <end position="18"/>
    </location>
</feature>
<sequence>MYKILTVILLVFIGVSSATRSFNTPSNNLQRLISDHRDKNVGFDICSTCIDEAVTVLNVLLQAILDEGIYATCGDLCGIVANKTSPFLGKVCDIACDAAGALEFIHLIVKADLDPIWYCEMAKMCEINDHGDAKFTNFGVYPNTGPQGTQFEIDCSFKSLNGTGTSMLRFIMADSHNQTSDNDFLIDAKKPGTQFEIDCSFKSLNGTGTSMLRFIMADSHNQTSDNDFLIDAKKPGTYTEKIGLITASAWNCDPVKGLCDDFPVGTYNVTVQFCNGECGSHHPHSSTYDTGKAQFTVTKKK</sequence>
<comment type="caution">
    <text evidence="2">The sequence shown here is derived from an EMBL/GenBank/DDBJ whole genome shotgun (WGS) entry which is preliminary data.</text>
</comment>
<protein>
    <recommendedName>
        <fullName evidence="4">Countin-like protein</fullName>
    </recommendedName>
</protein>
<evidence type="ECO:0000256" key="1">
    <source>
        <dbReference type="SAM" id="SignalP"/>
    </source>
</evidence>